<dbReference type="KEGG" id="scn:Solca_2831"/>
<keyword evidence="2" id="KW-1185">Reference proteome</keyword>
<dbReference type="HOGENOM" id="CLU_3296629_0_0_10"/>
<name>H8KS69_SOLCM</name>
<dbReference type="EMBL" id="CP003349">
    <property type="protein sequence ID" value="AFD07857.1"/>
    <property type="molecule type" value="Genomic_DNA"/>
</dbReference>
<organism evidence="1 2">
    <name type="scientific">Solitalea canadensis (strain ATCC 29591 / DSM 3403 / JCM 21819 / LMG 8368 / NBRC 15130 / NCIMB 12057 / USAM 9D)</name>
    <name type="common">Flexibacter canadensis</name>
    <dbReference type="NCBI Taxonomy" id="929556"/>
    <lineage>
        <taxon>Bacteria</taxon>
        <taxon>Pseudomonadati</taxon>
        <taxon>Bacteroidota</taxon>
        <taxon>Sphingobacteriia</taxon>
        <taxon>Sphingobacteriales</taxon>
        <taxon>Sphingobacteriaceae</taxon>
        <taxon>Solitalea</taxon>
    </lineage>
</organism>
<reference evidence="1" key="1">
    <citation type="submission" date="2012-02" db="EMBL/GenBank/DDBJ databases">
        <title>The complete genome of Solitalea canadensis DSM 3403.</title>
        <authorList>
            <consortium name="US DOE Joint Genome Institute (JGI-PGF)"/>
            <person name="Lucas S."/>
            <person name="Copeland A."/>
            <person name="Lapidus A."/>
            <person name="Glavina del Rio T."/>
            <person name="Dalin E."/>
            <person name="Tice H."/>
            <person name="Bruce D."/>
            <person name="Goodwin L."/>
            <person name="Pitluck S."/>
            <person name="Peters L."/>
            <person name="Ovchinnikova G."/>
            <person name="Lu M."/>
            <person name="Kyrpides N."/>
            <person name="Mavromatis K."/>
            <person name="Ivanova N."/>
            <person name="Brettin T."/>
            <person name="Detter J.C."/>
            <person name="Han C."/>
            <person name="Larimer F."/>
            <person name="Land M."/>
            <person name="Hauser L."/>
            <person name="Markowitz V."/>
            <person name="Cheng J.-F."/>
            <person name="Hugenholtz P."/>
            <person name="Woyke T."/>
            <person name="Wu D."/>
            <person name="Spring S."/>
            <person name="Schroeder M."/>
            <person name="Kopitz M."/>
            <person name="Brambilla E."/>
            <person name="Klenk H.-P."/>
            <person name="Eisen J.A."/>
        </authorList>
    </citation>
    <scope>NUCLEOTIDE SEQUENCE</scope>
    <source>
        <strain evidence="1">DSM 3403</strain>
    </source>
</reference>
<sequence length="40" mass="4605">MSKQRTLKSTRNFRNDIIIANQDIGHQGLITINQPLENII</sequence>
<evidence type="ECO:0000313" key="1">
    <source>
        <dbReference type="EMBL" id="AFD07857.1"/>
    </source>
</evidence>
<dbReference type="AlphaFoldDB" id="H8KS69"/>
<dbReference type="STRING" id="929556.Solca_2831"/>
<protein>
    <submittedName>
        <fullName evidence="1">Uncharacterized protein</fullName>
    </submittedName>
</protein>
<dbReference type="Proteomes" id="UP000007590">
    <property type="component" value="Chromosome"/>
</dbReference>
<evidence type="ECO:0000313" key="2">
    <source>
        <dbReference type="Proteomes" id="UP000007590"/>
    </source>
</evidence>
<proteinExistence type="predicted"/>
<gene>
    <name evidence="1" type="ordered locus">Solca_2831</name>
</gene>
<accession>H8KS69</accession>
<dbReference type="RefSeq" id="WP_014681084.1">
    <property type="nucleotide sequence ID" value="NC_017770.1"/>
</dbReference>